<accession>A0ACC0RXB6</accession>
<keyword evidence="2" id="KW-1185">Reference proteome</keyword>
<dbReference type="Proteomes" id="UP000006729">
    <property type="component" value="Chromosome 14"/>
</dbReference>
<proteinExistence type="predicted"/>
<dbReference type="EMBL" id="CM009303">
    <property type="protein sequence ID" value="KAI9381883.1"/>
    <property type="molecule type" value="Genomic_DNA"/>
</dbReference>
<comment type="caution">
    <text evidence="1">The sequence shown here is derived from an EMBL/GenBank/DDBJ whole genome shotgun (WGS) entry which is preliminary data.</text>
</comment>
<protein>
    <submittedName>
        <fullName evidence="1">Uncharacterized protein</fullName>
    </submittedName>
</protein>
<evidence type="ECO:0000313" key="2">
    <source>
        <dbReference type="Proteomes" id="UP000006729"/>
    </source>
</evidence>
<name>A0ACC0RXB6_POPTR</name>
<evidence type="ECO:0000313" key="1">
    <source>
        <dbReference type="EMBL" id="KAI9381883.1"/>
    </source>
</evidence>
<gene>
    <name evidence="1" type="ORF">POPTR_014G044850v4</name>
</gene>
<organism evidence="1 2">
    <name type="scientific">Populus trichocarpa</name>
    <name type="common">Western balsam poplar</name>
    <name type="synonym">Populus balsamifera subsp. trichocarpa</name>
    <dbReference type="NCBI Taxonomy" id="3694"/>
    <lineage>
        <taxon>Eukaryota</taxon>
        <taxon>Viridiplantae</taxon>
        <taxon>Streptophyta</taxon>
        <taxon>Embryophyta</taxon>
        <taxon>Tracheophyta</taxon>
        <taxon>Spermatophyta</taxon>
        <taxon>Magnoliopsida</taxon>
        <taxon>eudicotyledons</taxon>
        <taxon>Gunneridae</taxon>
        <taxon>Pentapetalae</taxon>
        <taxon>rosids</taxon>
        <taxon>fabids</taxon>
        <taxon>Malpighiales</taxon>
        <taxon>Salicaceae</taxon>
        <taxon>Saliceae</taxon>
        <taxon>Populus</taxon>
    </lineage>
</organism>
<sequence length="67" mass="7408">MLNDHGCCIFSSLSAYGGCIEIEGRSPRDVDDSWTISLLMKLAPPLSPLQIKWTWKLEKADGQAAEL</sequence>
<reference evidence="1 2" key="1">
    <citation type="journal article" date="2006" name="Science">
        <title>The genome of black cottonwood, Populus trichocarpa (Torr. &amp; Gray).</title>
        <authorList>
            <person name="Tuskan G.A."/>
            <person name="Difazio S."/>
            <person name="Jansson S."/>
            <person name="Bohlmann J."/>
            <person name="Grigoriev I."/>
            <person name="Hellsten U."/>
            <person name="Putnam N."/>
            <person name="Ralph S."/>
            <person name="Rombauts S."/>
            <person name="Salamov A."/>
            <person name="Schein J."/>
            <person name="Sterck L."/>
            <person name="Aerts A."/>
            <person name="Bhalerao R.R."/>
            <person name="Bhalerao R.P."/>
            <person name="Blaudez D."/>
            <person name="Boerjan W."/>
            <person name="Brun A."/>
            <person name="Brunner A."/>
            <person name="Busov V."/>
            <person name="Campbell M."/>
            <person name="Carlson J."/>
            <person name="Chalot M."/>
            <person name="Chapman J."/>
            <person name="Chen G.L."/>
            <person name="Cooper D."/>
            <person name="Coutinho P.M."/>
            <person name="Couturier J."/>
            <person name="Covert S."/>
            <person name="Cronk Q."/>
            <person name="Cunningham R."/>
            <person name="Davis J."/>
            <person name="Degroeve S."/>
            <person name="Dejardin A."/>
            <person name="Depamphilis C."/>
            <person name="Detter J."/>
            <person name="Dirks B."/>
            <person name="Dubchak I."/>
            <person name="Duplessis S."/>
            <person name="Ehlting J."/>
            <person name="Ellis B."/>
            <person name="Gendler K."/>
            <person name="Goodstein D."/>
            <person name="Gribskov M."/>
            <person name="Grimwood J."/>
            <person name="Groover A."/>
            <person name="Gunter L."/>
            <person name="Hamberger B."/>
            <person name="Heinze B."/>
            <person name="Helariutta Y."/>
            <person name="Henrissat B."/>
            <person name="Holligan D."/>
            <person name="Holt R."/>
            <person name="Huang W."/>
            <person name="Islam-Faridi N."/>
            <person name="Jones S."/>
            <person name="Jones-Rhoades M."/>
            <person name="Jorgensen R."/>
            <person name="Joshi C."/>
            <person name="Kangasjarvi J."/>
            <person name="Karlsson J."/>
            <person name="Kelleher C."/>
            <person name="Kirkpatrick R."/>
            <person name="Kirst M."/>
            <person name="Kohler A."/>
            <person name="Kalluri U."/>
            <person name="Larimer F."/>
            <person name="Leebens-Mack J."/>
            <person name="Leple J.C."/>
            <person name="Locascio P."/>
            <person name="Lou Y."/>
            <person name="Lucas S."/>
            <person name="Martin F."/>
            <person name="Montanini B."/>
            <person name="Napoli C."/>
            <person name="Nelson D.R."/>
            <person name="Nelson C."/>
            <person name="Nieminen K."/>
            <person name="Nilsson O."/>
            <person name="Pereda V."/>
            <person name="Peter G."/>
            <person name="Philippe R."/>
            <person name="Pilate G."/>
            <person name="Poliakov A."/>
            <person name="Razumovskaya J."/>
            <person name="Richardson P."/>
            <person name="Rinaldi C."/>
            <person name="Ritland K."/>
            <person name="Rouze P."/>
            <person name="Ryaboy D."/>
            <person name="Schmutz J."/>
            <person name="Schrader J."/>
            <person name="Segerman B."/>
            <person name="Shin H."/>
            <person name="Siddiqui A."/>
            <person name="Sterky F."/>
            <person name="Terry A."/>
            <person name="Tsai C.J."/>
            <person name="Uberbacher E."/>
            <person name="Unneberg P."/>
            <person name="Vahala J."/>
            <person name="Wall K."/>
            <person name="Wessler S."/>
            <person name="Yang G."/>
            <person name="Yin T."/>
            <person name="Douglas C."/>
            <person name="Marra M."/>
            <person name="Sandberg G."/>
            <person name="Van de Peer Y."/>
            <person name="Rokhsar D."/>
        </authorList>
    </citation>
    <scope>NUCLEOTIDE SEQUENCE [LARGE SCALE GENOMIC DNA]</scope>
    <source>
        <strain evidence="2">cv. Nisqually</strain>
    </source>
</reference>